<dbReference type="Gene3D" id="2.30.110.10">
    <property type="entry name" value="Electron Transport, Fmn-binding Protein, Chain A"/>
    <property type="match status" value="1"/>
</dbReference>
<feature type="domain" description="Pyridoxamine 5'-phosphate oxidase N-terminal" evidence="2">
    <location>
        <begin position="8"/>
        <end position="111"/>
    </location>
</feature>
<evidence type="ECO:0000313" key="5">
    <source>
        <dbReference type="Proteomes" id="UP000037784"/>
    </source>
</evidence>
<dbReference type="NCBIfam" id="TIGR03666">
    <property type="entry name" value="Rv2061_F420"/>
    <property type="match status" value="1"/>
</dbReference>
<dbReference type="Proteomes" id="UP000050502">
    <property type="component" value="Unassembled WGS sequence"/>
</dbReference>
<evidence type="ECO:0000313" key="4">
    <source>
        <dbReference type="EMBL" id="KPL86948.1"/>
    </source>
</evidence>
<dbReference type="EMBL" id="LGKN01000007">
    <property type="protein sequence ID" value="KPL86948.1"/>
    <property type="molecule type" value="Genomic_DNA"/>
</dbReference>
<reference evidence="4 6" key="2">
    <citation type="submission" date="2015-07" db="EMBL/GenBank/DDBJ databases">
        <title>Whole genome sequence of Ardenticatena maritima DSM 23922.</title>
        <authorList>
            <person name="Hemp J."/>
            <person name="Ward L.M."/>
            <person name="Pace L.A."/>
            <person name="Fischer W.W."/>
        </authorList>
    </citation>
    <scope>NUCLEOTIDE SEQUENCE [LARGE SCALE GENOMIC DNA]</scope>
    <source>
        <strain evidence="4 6">110S</strain>
    </source>
</reference>
<dbReference type="PANTHER" id="PTHR35176">
    <property type="entry name" value="HEME OXYGENASE HI_0854-RELATED"/>
    <property type="match status" value="1"/>
</dbReference>
<dbReference type="GO" id="GO:0070967">
    <property type="term" value="F:coenzyme F420 binding"/>
    <property type="evidence" value="ECO:0007669"/>
    <property type="project" value="TreeGrafter"/>
</dbReference>
<dbReference type="PATRIC" id="fig|872965.6.peg.3035"/>
<dbReference type="AlphaFoldDB" id="A0A0M8K9K1"/>
<dbReference type="PANTHER" id="PTHR35176:SF11">
    <property type="entry name" value="PYRIDOXAMINE 5'-PHOSPHATE OXIDASE FAMILY PROTEIN"/>
    <property type="match status" value="1"/>
</dbReference>
<dbReference type="Pfam" id="PF01243">
    <property type="entry name" value="PNPOx_N"/>
    <property type="match status" value="1"/>
</dbReference>
<organism evidence="3 5">
    <name type="scientific">Ardenticatena maritima</name>
    <dbReference type="NCBI Taxonomy" id="872965"/>
    <lineage>
        <taxon>Bacteria</taxon>
        <taxon>Bacillati</taxon>
        <taxon>Chloroflexota</taxon>
        <taxon>Ardenticatenia</taxon>
        <taxon>Ardenticatenales</taxon>
        <taxon>Ardenticatenaceae</taxon>
        <taxon>Ardenticatena</taxon>
    </lineage>
</organism>
<name>A0A0M8K9K1_9CHLR</name>
<dbReference type="EMBL" id="BBZA01000112">
    <property type="protein sequence ID" value="GAP63076.1"/>
    <property type="molecule type" value="Genomic_DNA"/>
</dbReference>
<dbReference type="STRING" id="872965.SE16_12825"/>
<accession>A0A0M8K9K1</accession>
<dbReference type="SUPFAM" id="SSF50475">
    <property type="entry name" value="FMN-binding split barrel"/>
    <property type="match status" value="1"/>
</dbReference>
<comment type="caution">
    <text evidence="3">The sequence shown here is derived from an EMBL/GenBank/DDBJ whole genome shotgun (WGS) entry which is preliminary data.</text>
</comment>
<proteinExistence type="predicted"/>
<dbReference type="Proteomes" id="UP000037784">
    <property type="component" value="Unassembled WGS sequence"/>
</dbReference>
<dbReference type="GO" id="GO:0005829">
    <property type="term" value="C:cytosol"/>
    <property type="evidence" value="ECO:0007669"/>
    <property type="project" value="TreeGrafter"/>
</dbReference>
<keyword evidence="1" id="KW-0560">Oxidoreductase</keyword>
<evidence type="ECO:0000313" key="6">
    <source>
        <dbReference type="Proteomes" id="UP000050502"/>
    </source>
</evidence>
<dbReference type="InterPro" id="IPR011576">
    <property type="entry name" value="Pyridox_Oxase_N"/>
</dbReference>
<protein>
    <recommendedName>
        <fullName evidence="2">Pyridoxamine 5'-phosphate oxidase N-terminal domain-containing protein</fullName>
    </recommendedName>
</protein>
<dbReference type="GO" id="GO:0016627">
    <property type="term" value="F:oxidoreductase activity, acting on the CH-CH group of donors"/>
    <property type="evidence" value="ECO:0007669"/>
    <property type="project" value="TreeGrafter"/>
</dbReference>
<keyword evidence="5" id="KW-1185">Reference proteome</keyword>
<evidence type="ECO:0000313" key="3">
    <source>
        <dbReference type="EMBL" id="GAP63076.1"/>
    </source>
</evidence>
<dbReference type="RefSeq" id="WP_082374223.1">
    <property type="nucleotide sequence ID" value="NZ_BBZA01000112.1"/>
</dbReference>
<reference evidence="5" key="3">
    <citation type="submission" date="2015-08" db="EMBL/GenBank/DDBJ databases">
        <title>Draft Genome Sequence of a Heterotrophic Facultative Anaerobic Bacterium Ardenticatena maritima Strain 110S.</title>
        <authorList>
            <person name="Kawaichi S."/>
            <person name="Yoshida T."/>
            <person name="Sako Y."/>
            <person name="Nakamura R."/>
        </authorList>
    </citation>
    <scope>NUCLEOTIDE SEQUENCE [LARGE SCALE GENOMIC DNA]</scope>
    <source>
        <strain evidence="5">110S</strain>
    </source>
</reference>
<dbReference type="InterPro" id="IPR012349">
    <property type="entry name" value="Split_barrel_FMN-bd"/>
</dbReference>
<dbReference type="InterPro" id="IPR019965">
    <property type="entry name" value="PPOX_F420-dep_Rv2061_put"/>
</dbReference>
<sequence>MPAASFDHLQSATYINLTTFRKNGTPVPTPVWFVLDEDGRLYVWTEAESGKVKRLRANGRAQIAPSDSRGNPQGPFVAARGRILADETAAREVLARFRRKYGLLFRAFEVMGRLRGGRRVVLVFEPVDEPAETNQPGGVA</sequence>
<reference evidence="3" key="1">
    <citation type="journal article" date="2015" name="Genome Announc.">
        <title>Draft Genome Sequence of a Heterotrophic Facultative Anaerobic Thermophilic Bacterium, Ardenticatena maritima Strain 110ST.</title>
        <authorList>
            <person name="Kawaichi S."/>
            <person name="Yoshida T."/>
            <person name="Sako Y."/>
            <person name="Nakamura R."/>
        </authorList>
    </citation>
    <scope>NUCLEOTIDE SEQUENCE [LARGE SCALE GENOMIC DNA]</scope>
    <source>
        <strain evidence="3">110S</strain>
    </source>
</reference>
<gene>
    <name evidence="3" type="ORF">ARMA_1499</name>
    <name evidence="4" type="ORF">SE16_12825</name>
</gene>
<evidence type="ECO:0000259" key="2">
    <source>
        <dbReference type="Pfam" id="PF01243"/>
    </source>
</evidence>
<dbReference type="OrthoDB" id="163808at2"/>
<evidence type="ECO:0000256" key="1">
    <source>
        <dbReference type="ARBA" id="ARBA00023002"/>
    </source>
</evidence>
<dbReference type="InterPro" id="IPR052019">
    <property type="entry name" value="F420H2_bilvrd_red/Heme_oxyg"/>
</dbReference>